<dbReference type="OrthoDB" id="1849931at2"/>
<dbReference type="EMBL" id="FQVI01000001">
    <property type="protein sequence ID" value="SHE37521.1"/>
    <property type="molecule type" value="Genomic_DNA"/>
</dbReference>
<dbReference type="GO" id="GO:0015627">
    <property type="term" value="C:type II protein secretion system complex"/>
    <property type="evidence" value="ECO:0007669"/>
    <property type="project" value="InterPro"/>
</dbReference>
<gene>
    <name evidence="2" type="ORF">SAMN02745158_00341</name>
</gene>
<dbReference type="STRING" id="1122155.SAMN02745158_00341"/>
<dbReference type="Pfam" id="PF04612">
    <property type="entry name" value="T2SSM"/>
    <property type="match status" value="1"/>
</dbReference>
<dbReference type="InterPro" id="IPR007690">
    <property type="entry name" value="T2SS_GspM"/>
</dbReference>
<sequence>MTTKLTNRDKVLLAVLIVFLVIAGFVVFIILPAIDKRSDLQQQIEQAETERSEMEAEIALLPSYQKRKEENEAKRRELIQDLYPMMENQEIDKMITNMILDMGLMARDFTVSVRPENRNFTPYTASAMGLEEALTQEEGSQSSEKDTAGNEIYISDITVTAIGSLESLQTLIDSVTNEYPALRVVSYTIGDKDALILDRDQNVRTDSTLTISLEMYMCSK</sequence>
<evidence type="ECO:0000313" key="3">
    <source>
        <dbReference type="Proteomes" id="UP000184245"/>
    </source>
</evidence>
<accession>A0A1M4SZ97</accession>
<dbReference type="AlphaFoldDB" id="A0A1M4SZ97"/>
<keyword evidence="1" id="KW-0472">Membrane</keyword>
<name>A0A1M4SZ97_9CLOT</name>
<evidence type="ECO:0000256" key="1">
    <source>
        <dbReference type="SAM" id="Phobius"/>
    </source>
</evidence>
<keyword evidence="1" id="KW-0812">Transmembrane</keyword>
<proteinExistence type="predicted"/>
<dbReference type="RefSeq" id="WP_072848530.1">
    <property type="nucleotide sequence ID" value="NZ_FQVI01000001.1"/>
</dbReference>
<keyword evidence="3" id="KW-1185">Reference proteome</keyword>
<reference evidence="2 3" key="1">
    <citation type="submission" date="2016-11" db="EMBL/GenBank/DDBJ databases">
        <authorList>
            <person name="Jaros S."/>
            <person name="Januszkiewicz K."/>
            <person name="Wedrychowicz H."/>
        </authorList>
    </citation>
    <scope>NUCLEOTIDE SEQUENCE [LARGE SCALE GENOMIC DNA]</scope>
    <source>
        <strain evidence="2 3">DSM 17459</strain>
    </source>
</reference>
<organism evidence="2 3">
    <name type="scientific">Lactonifactor longoviformis DSM 17459</name>
    <dbReference type="NCBI Taxonomy" id="1122155"/>
    <lineage>
        <taxon>Bacteria</taxon>
        <taxon>Bacillati</taxon>
        <taxon>Bacillota</taxon>
        <taxon>Clostridia</taxon>
        <taxon>Eubacteriales</taxon>
        <taxon>Clostridiaceae</taxon>
        <taxon>Lactonifactor</taxon>
    </lineage>
</organism>
<dbReference type="GO" id="GO:0015628">
    <property type="term" value="P:protein secretion by the type II secretion system"/>
    <property type="evidence" value="ECO:0007669"/>
    <property type="project" value="InterPro"/>
</dbReference>
<protein>
    <submittedName>
        <fullName evidence="2">Type II secretion system (T2SS), protein M</fullName>
    </submittedName>
</protein>
<feature type="transmembrane region" description="Helical" evidence="1">
    <location>
        <begin position="12"/>
        <end position="34"/>
    </location>
</feature>
<keyword evidence="1" id="KW-1133">Transmembrane helix</keyword>
<evidence type="ECO:0000313" key="2">
    <source>
        <dbReference type="EMBL" id="SHE37521.1"/>
    </source>
</evidence>
<dbReference type="Proteomes" id="UP000184245">
    <property type="component" value="Unassembled WGS sequence"/>
</dbReference>